<keyword evidence="2" id="KW-0813">Transport</keyword>
<organism evidence="8 9">
    <name type="scientific">Kyrpidia spormannii</name>
    <dbReference type="NCBI Taxonomy" id="2055160"/>
    <lineage>
        <taxon>Bacteria</taxon>
        <taxon>Bacillati</taxon>
        <taxon>Bacillota</taxon>
        <taxon>Bacilli</taxon>
        <taxon>Bacillales</taxon>
        <taxon>Alicyclobacillaceae</taxon>
        <taxon>Kyrpidia</taxon>
    </lineage>
</organism>
<evidence type="ECO:0000313" key="8">
    <source>
        <dbReference type="EMBL" id="CAB3391407.1"/>
    </source>
</evidence>
<dbReference type="PANTHER" id="PTHR36838:SF1">
    <property type="entry name" value="SLR1864 PROTEIN"/>
    <property type="match status" value="1"/>
</dbReference>
<feature type="transmembrane region" description="Helical" evidence="7">
    <location>
        <begin position="49"/>
        <end position="68"/>
    </location>
</feature>
<protein>
    <submittedName>
        <fullName evidence="8">AEC family transporter</fullName>
    </submittedName>
</protein>
<feature type="transmembrane region" description="Helical" evidence="7">
    <location>
        <begin position="21"/>
        <end position="43"/>
    </location>
</feature>
<name>A0A6F9E2L3_9BACL</name>
<dbReference type="AlphaFoldDB" id="A0A6F9E2L3"/>
<evidence type="ECO:0000256" key="1">
    <source>
        <dbReference type="ARBA" id="ARBA00004141"/>
    </source>
</evidence>
<keyword evidence="5 7" id="KW-1133">Transmembrane helix</keyword>
<evidence type="ECO:0000256" key="3">
    <source>
        <dbReference type="ARBA" id="ARBA00022475"/>
    </source>
</evidence>
<dbReference type="InterPro" id="IPR004776">
    <property type="entry name" value="Mem_transp_PIN-like"/>
</dbReference>
<gene>
    <name evidence="8" type="ORF">COOX1_0896</name>
</gene>
<comment type="subcellular location">
    <subcellularLocation>
        <location evidence="1">Membrane</location>
        <topology evidence="1">Multi-pass membrane protein</topology>
    </subcellularLocation>
</comment>
<keyword evidence="6 7" id="KW-0472">Membrane</keyword>
<dbReference type="Pfam" id="PF03547">
    <property type="entry name" value="Mem_trans"/>
    <property type="match status" value="2"/>
</dbReference>
<evidence type="ECO:0000256" key="7">
    <source>
        <dbReference type="SAM" id="Phobius"/>
    </source>
</evidence>
<evidence type="ECO:0000313" key="9">
    <source>
        <dbReference type="Proteomes" id="UP000502196"/>
    </source>
</evidence>
<feature type="transmembrane region" description="Helical" evidence="7">
    <location>
        <begin position="80"/>
        <end position="99"/>
    </location>
</feature>
<dbReference type="RefSeq" id="WP_232059609.1">
    <property type="nucleotide sequence ID" value="NZ_CP047971.1"/>
</dbReference>
<dbReference type="Proteomes" id="UP000502196">
    <property type="component" value="Chromosome"/>
</dbReference>
<dbReference type="GO" id="GO:0016020">
    <property type="term" value="C:membrane"/>
    <property type="evidence" value="ECO:0007669"/>
    <property type="project" value="UniProtKB-SubCell"/>
</dbReference>
<reference evidence="8 9" key="1">
    <citation type="submission" date="2020-04" db="EMBL/GenBank/DDBJ databases">
        <authorList>
            <person name="Hogendoorn C."/>
        </authorList>
    </citation>
    <scope>NUCLEOTIDE SEQUENCE [LARGE SCALE GENOMIC DNA]</scope>
    <source>
        <strain evidence="8">COOX1</strain>
    </source>
</reference>
<evidence type="ECO:0000256" key="2">
    <source>
        <dbReference type="ARBA" id="ARBA00022448"/>
    </source>
</evidence>
<keyword evidence="3" id="KW-1003">Cell membrane</keyword>
<keyword evidence="4 7" id="KW-0812">Transmembrane</keyword>
<feature type="transmembrane region" description="Helical" evidence="7">
    <location>
        <begin position="139"/>
        <end position="159"/>
    </location>
</feature>
<evidence type="ECO:0000256" key="6">
    <source>
        <dbReference type="ARBA" id="ARBA00023136"/>
    </source>
</evidence>
<feature type="transmembrane region" description="Helical" evidence="7">
    <location>
        <begin position="179"/>
        <end position="199"/>
    </location>
</feature>
<dbReference type="GO" id="GO:0055085">
    <property type="term" value="P:transmembrane transport"/>
    <property type="evidence" value="ECO:0007669"/>
    <property type="project" value="InterPro"/>
</dbReference>
<proteinExistence type="predicted"/>
<evidence type="ECO:0000256" key="5">
    <source>
        <dbReference type="ARBA" id="ARBA00022989"/>
    </source>
</evidence>
<feature type="transmembrane region" description="Helical" evidence="7">
    <location>
        <begin position="297"/>
        <end position="318"/>
    </location>
</feature>
<dbReference type="PANTHER" id="PTHR36838">
    <property type="entry name" value="AUXIN EFFLUX CARRIER FAMILY PROTEIN"/>
    <property type="match status" value="1"/>
</dbReference>
<sequence>MRNPWHPFRGFCCQPGREESLFIHVTVPVILIIGIGYLFGRYGATDLTAISKFSISVLSPALIFSFLARNPLTLGQMAEMTAAVLLFTAAMAGITWLVIRVLGMKTFLMPALMTTVFPNTGNYGLPILLFAYGQEAFSLGVIIVVLNFVLMYTLGVYFASLEQSDWRRAAADVFRLPTTYAAVVGLAVNVLHIPIPDFIYDPIKMIGDAMIPVVMLILGMQLVHVKPRGDVVPATVSSLVRLVASPAVMVGICYLLGIGGLTAKILVVQNSMPTAVIMTMIAAQYRTRPDFVAGTTFLSTVMSFATVTGLLYGVNWLFGS</sequence>
<accession>A0A6F9E2L3</accession>
<evidence type="ECO:0000256" key="4">
    <source>
        <dbReference type="ARBA" id="ARBA00022692"/>
    </source>
</evidence>
<dbReference type="EMBL" id="LR792683">
    <property type="protein sequence ID" value="CAB3391407.1"/>
    <property type="molecule type" value="Genomic_DNA"/>
</dbReference>